<dbReference type="GO" id="GO:0000270">
    <property type="term" value="P:peptidoglycan metabolic process"/>
    <property type="evidence" value="ECO:0007669"/>
    <property type="project" value="UniProtKB-UniRule"/>
</dbReference>
<keyword evidence="1 3" id="KW-0456">Lyase</keyword>
<dbReference type="InterPro" id="IPR012997">
    <property type="entry name" value="RplA"/>
</dbReference>
<dbReference type="RefSeq" id="WP_008202944.1">
    <property type="nucleotide sequence ID" value="NZ_CM001023.1"/>
</dbReference>
<dbReference type="NCBIfam" id="TIGR00413">
    <property type="entry name" value="rlpA"/>
    <property type="match status" value="1"/>
</dbReference>
<dbReference type="CDD" id="cd22268">
    <property type="entry name" value="DPBB_RlpA-like"/>
    <property type="match status" value="1"/>
</dbReference>
<sequence>MTSIGIFLVKNGQMKIDYMRLWIFLLIMVFAQPFAQAKNLGDSLLIQEGIASFYGKRFHLRKTSNGEIFHMDSLTAAHKTLPFGTVLKVTRIETRGTVYVRVNDRLPRYSRRMIDLSRAAATQLDMIHDGISRVKLEVIEPEVIEELIEYFGDDPPPTMRLRPVAKAINLYKPLPNLFFAPQLTFINSPL</sequence>
<dbReference type="InterPro" id="IPR034718">
    <property type="entry name" value="RlpA"/>
</dbReference>
<evidence type="ECO:0000313" key="7">
    <source>
        <dbReference type="Proteomes" id="UP000003919"/>
    </source>
</evidence>
<feature type="domain" description="RlpA-like protein double-psi beta-barrel" evidence="5">
    <location>
        <begin position="47"/>
        <end position="135"/>
    </location>
</feature>
<evidence type="ECO:0000256" key="4">
    <source>
        <dbReference type="RuleBase" id="RU003495"/>
    </source>
</evidence>
<comment type="function">
    <text evidence="3">Lytic transglycosylase with a strong preference for naked glycan strands that lack stem peptides.</text>
</comment>
<evidence type="ECO:0000313" key="6">
    <source>
        <dbReference type="EMBL" id="EAZ81216.1"/>
    </source>
</evidence>
<dbReference type="EMBL" id="CM001023">
    <property type="protein sequence ID" value="EAZ81216.1"/>
    <property type="molecule type" value="Genomic_DNA"/>
</dbReference>
<dbReference type="STRING" id="388413.ALPR1_19308"/>
<keyword evidence="6" id="KW-0449">Lipoprotein</keyword>
<keyword evidence="7" id="KW-1185">Reference proteome</keyword>
<comment type="similarity">
    <text evidence="3 4">Belongs to the RlpA family.</text>
</comment>
<dbReference type="AlphaFoldDB" id="A3HX93"/>
<dbReference type="EMBL" id="AAXU02000001">
    <property type="protein sequence ID" value="EAZ81216.1"/>
    <property type="molecule type" value="Genomic_DNA"/>
</dbReference>
<dbReference type="InterPro" id="IPR036908">
    <property type="entry name" value="RlpA-like_sf"/>
</dbReference>
<dbReference type="HOGENOM" id="CLU_042923_7_2_10"/>
<evidence type="ECO:0000259" key="5">
    <source>
        <dbReference type="Pfam" id="PF03330"/>
    </source>
</evidence>
<accession>A3HX93</accession>
<protein>
    <recommendedName>
        <fullName evidence="3">Probable endolytic peptidoglycan transglycosylase RlpA</fullName>
        <ecNumber evidence="3">4.2.2.-</ecNumber>
    </recommendedName>
</protein>
<name>A3HX93_9BACT</name>
<keyword evidence="2 3" id="KW-0961">Cell wall biogenesis/degradation</keyword>
<dbReference type="SUPFAM" id="SSF50685">
    <property type="entry name" value="Barwin-like endoglucanases"/>
    <property type="match status" value="1"/>
</dbReference>
<dbReference type="PANTHER" id="PTHR34183">
    <property type="entry name" value="ENDOLYTIC PEPTIDOGLYCAN TRANSGLYCOSYLASE RLPA"/>
    <property type="match status" value="1"/>
</dbReference>
<dbReference type="InterPro" id="IPR009009">
    <property type="entry name" value="RlpA-like_DPBB"/>
</dbReference>
<organism evidence="6 7">
    <name type="scientific">Algoriphagus machipongonensis</name>
    <dbReference type="NCBI Taxonomy" id="388413"/>
    <lineage>
        <taxon>Bacteria</taxon>
        <taxon>Pseudomonadati</taxon>
        <taxon>Bacteroidota</taxon>
        <taxon>Cytophagia</taxon>
        <taxon>Cytophagales</taxon>
        <taxon>Cyclobacteriaceae</taxon>
        <taxon>Algoriphagus</taxon>
    </lineage>
</organism>
<dbReference type="Pfam" id="PF03330">
    <property type="entry name" value="DPBB_1"/>
    <property type="match status" value="1"/>
</dbReference>
<dbReference type="GO" id="GO:0008932">
    <property type="term" value="F:lytic endotransglycosylase activity"/>
    <property type="evidence" value="ECO:0007669"/>
    <property type="project" value="UniProtKB-UniRule"/>
</dbReference>
<evidence type="ECO:0000256" key="3">
    <source>
        <dbReference type="HAMAP-Rule" id="MF_02071"/>
    </source>
</evidence>
<dbReference type="Proteomes" id="UP000003919">
    <property type="component" value="Chromosome"/>
</dbReference>
<evidence type="ECO:0000256" key="2">
    <source>
        <dbReference type="ARBA" id="ARBA00023316"/>
    </source>
</evidence>
<dbReference type="PANTHER" id="PTHR34183:SF1">
    <property type="entry name" value="ENDOLYTIC PEPTIDOGLYCAN TRANSGLYCOSYLASE RLPA"/>
    <property type="match status" value="1"/>
</dbReference>
<dbReference type="GO" id="GO:0071555">
    <property type="term" value="P:cell wall organization"/>
    <property type="evidence" value="ECO:0007669"/>
    <property type="project" value="UniProtKB-KW"/>
</dbReference>
<comment type="caution">
    <text evidence="6">The sequence shown here is derived from an EMBL/GenBank/DDBJ whole genome shotgun (WGS) entry which is preliminary data.</text>
</comment>
<gene>
    <name evidence="3" type="primary">rlpA</name>
    <name evidence="6" type="ORF">ALPR1_19308</name>
</gene>
<proteinExistence type="inferred from homology"/>
<evidence type="ECO:0000256" key="1">
    <source>
        <dbReference type="ARBA" id="ARBA00023239"/>
    </source>
</evidence>
<dbReference type="Gene3D" id="2.40.40.10">
    <property type="entry name" value="RlpA-like domain"/>
    <property type="match status" value="1"/>
</dbReference>
<dbReference type="EC" id="4.2.2.-" evidence="3"/>
<dbReference type="HAMAP" id="MF_02071">
    <property type="entry name" value="RlpA"/>
    <property type="match status" value="1"/>
</dbReference>
<reference evidence="6 7" key="1">
    <citation type="journal article" date="2011" name="J. Bacteriol.">
        <title>Complete genome sequence of Algoriphagus sp. PR1, bacterial prey of a colony-forming choanoflagellate.</title>
        <authorList>
            <person name="Alegado R.A."/>
            <person name="Ferriera S."/>
            <person name="Nusbaum C."/>
            <person name="Young S.K."/>
            <person name="Zeng Q."/>
            <person name="Imamovic A."/>
            <person name="Fairclough S.R."/>
            <person name="King N."/>
        </authorList>
    </citation>
    <scope>NUCLEOTIDE SEQUENCE [LARGE SCALE GENOMIC DNA]</scope>
    <source>
        <strain evidence="6 7">PR1</strain>
    </source>
</reference>
<dbReference type="eggNOG" id="COG0797">
    <property type="taxonomic scope" value="Bacteria"/>
</dbReference>